<dbReference type="InterPro" id="IPR036390">
    <property type="entry name" value="WH_DNA-bd_sf"/>
</dbReference>
<accession>A0A3N9TEA9</accession>
<dbReference type="OrthoDB" id="6622112at2"/>
<gene>
    <name evidence="2" type="ORF">EES38_16845</name>
</gene>
<dbReference type="Proteomes" id="UP000281112">
    <property type="component" value="Unassembled WGS sequence"/>
</dbReference>
<dbReference type="InterPro" id="IPR014601">
    <property type="entry name" value="Trans_reg_MarR_HTH"/>
</dbReference>
<dbReference type="PIRSF" id="PIRSF036158">
    <property type="entry name" value="UCP036158_MarR"/>
    <property type="match status" value="1"/>
</dbReference>
<dbReference type="AlphaFoldDB" id="A0A3N9TEA9"/>
<keyword evidence="3" id="KW-1185">Reference proteome</keyword>
<dbReference type="EMBL" id="RJVQ01000008">
    <property type="protein sequence ID" value="RQW62033.1"/>
    <property type="molecule type" value="Genomic_DNA"/>
</dbReference>
<protein>
    <submittedName>
        <fullName evidence="2">Transcriptional regulator</fullName>
    </submittedName>
</protein>
<comment type="caution">
    <text evidence="2">The sequence shown here is derived from an EMBL/GenBank/DDBJ whole genome shotgun (WGS) entry which is preliminary data.</text>
</comment>
<dbReference type="RefSeq" id="WP_124938370.1">
    <property type="nucleotide sequence ID" value="NZ_RJVQ01000008.1"/>
</dbReference>
<dbReference type="Pfam" id="PF13463">
    <property type="entry name" value="HTH_27"/>
    <property type="match status" value="1"/>
</dbReference>
<sequence>MTDQITKIVSASHLVSERSAELSEFEFGVTILSNAFDRWMVRCMRAAGVKDMTSLEIQILHHVAHRSTKKRLSDICFVLNIEDTHIVSYALKKLLKLGLVDSEKSGKEVLFKSTKDGINLCKKYREVREQCLIEILVETGIKNESIGDTAQLLRMLAGVYDQAARASASL</sequence>
<evidence type="ECO:0000313" key="2">
    <source>
        <dbReference type="EMBL" id="RQW62033.1"/>
    </source>
</evidence>
<dbReference type="InterPro" id="IPR036388">
    <property type="entry name" value="WH-like_DNA-bd_sf"/>
</dbReference>
<evidence type="ECO:0000313" key="3">
    <source>
        <dbReference type="Proteomes" id="UP000281112"/>
    </source>
</evidence>
<proteinExistence type="predicted"/>
<reference evidence="2 3" key="1">
    <citation type="submission" date="2018-11" db="EMBL/GenBank/DDBJ databases">
        <title>Vibrio LJC006 sp. nov., isolated from seawater during the bloom of the enteromorpha.</title>
        <authorList>
            <person name="Liang J."/>
        </authorList>
    </citation>
    <scope>NUCLEOTIDE SEQUENCE [LARGE SCALE GENOMIC DNA]</scope>
    <source>
        <strain evidence="2 3">LJC006</strain>
    </source>
</reference>
<dbReference type="SUPFAM" id="SSF46785">
    <property type="entry name" value="Winged helix' DNA-binding domain"/>
    <property type="match status" value="1"/>
</dbReference>
<organism evidence="2 3">
    <name type="scientific">Vibrio viridaestus</name>
    <dbReference type="NCBI Taxonomy" id="2487322"/>
    <lineage>
        <taxon>Bacteria</taxon>
        <taxon>Pseudomonadati</taxon>
        <taxon>Pseudomonadota</taxon>
        <taxon>Gammaproteobacteria</taxon>
        <taxon>Vibrionales</taxon>
        <taxon>Vibrionaceae</taxon>
        <taxon>Vibrio</taxon>
    </lineage>
</organism>
<evidence type="ECO:0000259" key="1">
    <source>
        <dbReference type="Pfam" id="PF13463"/>
    </source>
</evidence>
<dbReference type="InterPro" id="IPR000835">
    <property type="entry name" value="HTH_MarR-typ"/>
</dbReference>
<dbReference type="GO" id="GO:0003700">
    <property type="term" value="F:DNA-binding transcription factor activity"/>
    <property type="evidence" value="ECO:0007669"/>
    <property type="project" value="InterPro"/>
</dbReference>
<name>A0A3N9TEA9_9VIBR</name>
<feature type="domain" description="HTH marR-type" evidence="1">
    <location>
        <begin position="52"/>
        <end position="117"/>
    </location>
</feature>
<dbReference type="Gene3D" id="1.10.10.10">
    <property type="entry name" value="Winged helix-like DNA-binding domain superfamily/Winged helix DNA-binding domain"/>
    <property type="match status" value="1"/>
</dbReference>